<gene>
    <name evidence="1" type="ORF">RPERSI_LOCUS32418</name>
</gene>
<feature type="non-terminal residue" evidence="1">
    <location>
        <position position="80"/>
    </location>
</feature>
<organism evidence="1 2">
    <name type="scientific">Racocetra persica</name>
    <dbReference type="NCBI Taxonomy" id="160502"/>
    <lineage>
        <taxon>Eukaryota</taxon>
        <taxon>Fungi</taxon>
        <taxon>Fungi incertae sedis</taxon>
        <taxon>Mucoromycota</taxon>
        <taxon>Glomeromycotina</taxon>
        <taxon>Glomeromycetes</taxon>
        <taxon>Diversisporales</taxon>
        <taxon>Gigasporaceae</taxon>
        <taxon>Racocetra</taxon>
    </lineage>
</organism>
<dbReference type="EMBL" id="CAJVQC010135107">
    <property type="protein sequence ID" value="CAG8842655.1"/>
    <property type="molecule type" value="Genomic_DNA"/>
</dbReference>
<name>A0ACA9SKM6_9GLOM</name>
<comment type="caution">
    <text evidence="1">The sequence shown here is derived from an EMBL/GenBank/DDBJ whole genome shotgun (WGS) entry which is preliminary data.</text>
</comment>
<proteinExistence type="predicted"/>
<reference evidence="1" key="1">
    <citation type="submission" date="2021-06" db="EMBL/GenBank/DDBJ databases">
        <authorList>
            <person name="Kallberg Y."/>
            <person name="Tangrot J."/>
            <person name="Rosling A."/>
        </authorList>
    </citation>
    <scope>NUCLEOTIDE SEQUENCE</scope>
    <source>
        <strain evidence="1">MA461A</strain>
    </source>
</reference>
<evidence type="ECO:0000313" key="1">
    <source>
        <dbReference type="EMBL" id="CAG8842655.1"/>
    </source>
</evidence>
<accession>A0ACA9SKM6</accession>
<keyword evidence="2" id="KW-1185">Reference proteome</keyword>
<dbReference type="Proteomes" id="UP000789920">
    <property type="component" value="Unassembled WGS sequence"/>
</dbReference>
<protein>
    <submittedName>
        <fullName evidence="1">23858_t:CDS:1</fullName>
    </submittedName>
</protein>
<evidence type="ECO:0000313" key="2">
    <source>
        <dbReference type="Proteomes" id="UP000789920"/>
    </source>
</evidence>
<sequence length="80" mass="9092">MFNENFTSLQDAAPTYDAVPTCNILFSLDDSSNKHSSKSKTGISTIKRHFENNHNSKYQKCLQSSDLQVVKYYGVQDINK</sequence>